<dbReference type="KEGG" id="dosa:Os11g0209400"/>
<reference evidence="2" key="2">
    <citation type="journal article" date="2008" name="Nucleic Acids Res.">
        <title>The rice annotation project database (RAP-DB): 2008 update.</title>
        <authorList>
            <consortium name="The rice annotation project (RAP)"/>
        </authorList>
    </citation>
    <scope>GENOME REANNOTATION</scope>
    <source>
        <strain evidence="2">cv. Nipponbare</strain>
    </source>
</reference>
<protein>
    <submittedName>
        <fullName evidence="1">Os11g0209400 protein</fullName>
    </submittedName>
</protein>
<dbReference type="Proteomes" id="UP000000763">
    <property type="component" value="Chromosome 11"/>
</dbReference>
<dbReference type="AlphaFoldDB" id="C7J8X6"/>
<evidence type="ECO:0000313" key="2">
    <source>
        <dbReference type="Proteomes" id="UP000000763"/>
    </source>
</evidence>
<dbReference type="EMBL" id="AP008217">
    <property type="protein sequence ID" value="BAH95153.1"/>
    <property type="molecule type" value="Genomic_DNA"/>
</dbReference>
<reference evidence="1 2" key="1">
    <citation type="journal article" date="2005" name="Nature">
        <title>The map-based sequence of the rice genome.</title>
        <authorList>
            <consortium name="International rice genome sequencing project (IRGSP)"/>
            <person name="Matsumoto T."/>
            <person name="Wu J."/>
            <person name="Kanamori H."/>
            <person name="Katayose Y."/>
            <person name="Fujisawa M."/>
            <person name="Namiki N."/>
            <person name="Mizuno H."/>
            <person name="Yamamoto K."/>
            <person name="Antonio B.A."/>
            <person name="Baba T."/>
            <person name="Sakata K."/>
            <person name="Nagamura Y."/>
            <person name="Aoki H."/>
            <person name="Arikawa K."/>
            <person name="Arita K."/>
            <person name="Bito T."/>
            <person name="Chiden Y."/>
            <person name="Fujitsuka N."/>
            <person name="Fukunaka R."/>
            <person name="Hamada M."/>
            <person name="Harada C."/>
            <person name="Hayashi A."/>
            <person name="Hijishita S."/>
            <person name="Honda M."/>
            <person name="Hosokawa S."/>
            <person name="Ichikawa Y."/>
            <person name="Idonuma A."/>
            <person name="Iijima M."/>
            <person name="Ikeda M."/>
            <person name="Ikeno M."/>
            <person name="Ito K."/>
            <person name="Ito S."/>
            <person name="Ito T."/>
            <person name="Ito Y."/>
            <person name="Ito Y."/>
            <person name="Iwabuchi A."/>
            <person name="Kamiya K."/>
            <person name="Karasawa W."/>
            <person name="Kurita K."/>
            <person name="Katagiri S."/>
            <person name="Kikuta A."/>
            <person name="Kobayashi H."/>
            <person name="Kobayashi N."/>
            <person name="Machita K."/>
            <person name="Maehara T."/>
            <person name="Masukawa M."/>
            <person name="Mizubayashi T."/>
            <person name="Mukai Y."/>
            <person name="Nagasaki H."/>
            <person name="Nagata Y."/>
            <person name="Naito S."/>
            <person name="Nakashima M."/>
            <person name="Nakama Y."/>
            <person name="Nakamichi Y."/>
            <person name="Nakamura M."/>
            <person name="Meguro A."/>
            <person name="Negishi M."/>
            <person name="Ohta I."/>
            <person name="Ohta T."/>
            <person name="Okamoto M."/>
            <person name="Ono N."/>
            <person name="Saji S."/>
            <person name="Sakaguchi M."/>
            <person name="Sakai K."/>
            <person name="Shibata M."/>
            <person name="Shimokawa T."/>
            <person name="Song J."/>
            <person name="Takazaki Y."/>
            <person name="Terasawa K."/>
            <person name="Tsugane M."/>
            <person name="Tsuji K."/>
            <person name="Ueda S."/>
            <person name="Waki K."/>
            <person name="Yamagata H."/>
            <person name="Yamamoto M."/>
            <person name="Yamamoto S."/>
            <person name="Yamane H."/>
            <person name="Yoshiki S."/>
            <person name="Yoshihara R."/>
            <person name="Yukawa K."/>
            <person name="Zhong H."/>
            <person name="Yano M."/>
            <person name="Yuan Q."/>
            <person name="Ouyang S."/>
            <person name="Liu J."/>
            <person name="Jones K.M."/>
            <person name="Gansberger K."/>
            <person name="Moffat K."/>
            <person name="Hill J."/>
            <person name="Bera J."/>
            <person name="Fadrosh D."/>
            <person name="Jin S."/>
            <person name="Johri S."/>
            <person name="Kim M."/>
            <person name="Overton L."/>
            <person name="Reardon M."/>
            <person name="Tsitrin T."/>
            <person name="Vuong H."/>
            <person name="Weaver B."/>
            <person name="Ciecko A."/>
            <person name="Tallon L."/>
            <person name="Jackson J."/>
            <person name="Pai G."/>
            <person name="Aken S.V."/>
            <person name="Utterback T."/>
            <person name="Reidmuller S."/>
            <person name="Feldblyum T."/>
            <person name="Hsiao J."/>
            <person name="Zismann V."/>
            <person name="Iobst S."/>
            <person name="de Vazeille A.R."/>
            <person name="Buell C.R."/>
            <person name="Ying K."/>
            <person name="Li Y."/>
            <person name="Lu T."/>
            <person name="Huang Y."/>
            <person name="Zhao Q."/>
            <person name="Feng Q."/>
            <person name="Zhang L."/>
            <person name="Zhu J."/>
            <person name="Weng Q."/>
            <person name="Mu J."/>
            <person name="Lu Y."/>
            <person name="Fan D."/>
            <person name="Liu Y."/>
            <person name="Guan J."/>
            <person name="Zhang Y."/>
            <person name="Yu S."/>
            <person name="Liu X."/>
            <person name="Zhang Y."/>
            <person name="Hong G."/>
            <person name="Han B."/>
            <person name="Choisne N."/>
            <person name="Demange N."/>
            <person name="Orjeda G."/>
            <person name="Samain S."/>
            <person name="Cattolico L."/>
            <person name="Pelletier E."/>
            <person name="Couloux A."/>
            <person name="Segurens B."/>
            <person name="Wincker P."/>
            <person name="D'Hont A."/>
            <person name="Scarpelli C."/>
            <person name="Weissenbach J."/>
            <person name="Salanoubat M."/>
            <person name="Quetier F."/>
            <person name="Yu Y."/>
            <person name="Kim H.R."/>
            <person name="Rambo T."/>
            <person name="Currie J."/>
            <person name="Collura K."/>
            <person name="Luo M."/>
            <person name="Yang T."/>
            <person name="Ammiraju J.S.S."/>
            <person name="Engler F."/>
            <person name="Soderlund C."/>
            <person name="Wing R.A."/>
            <person name="Palmer L.E."/>
            <person name="de la Bastide M."/>
            <person name="Spiegel L."/>
            <person name="Nascimento L."/>
            <person name="Zutavern T."/>
            <person name="O'Shaughnessy A."/>
            <person name="Dike S."/>
            <person name="Dedhia N."/>
            <person name="Preston R."/>
            <person name="Balija V."/>
            <person name="McCombie W.R."/>
            <person name="Chow T."/>
            <person name="Chen H."/>
            <person name="Chung M."/>
            <person name="Chen C."/>
            <person name="Shaw J."/>
            <person name="Wu H."/>
            <person name="Hsiao K."/>
            <person name="Chao Y."/>
            <person name="Chu M."/>
            <person name="Cheng C."/>
            <person name="Hour A."/>
            <person name="Lee P."/>
            <person name="Lin S."/>
            <person name="Lin Y."/>
            <person name="Liou J."/>
            <person name="Liu S."/>
            <person name="Hsing Y."/>
            <person name="Raghuvanshi S."/>
            <person name="Mohanty A."/>
            <person name="Bharti A.K."/>
            <person name="Gaur A."/>
            <person name="Gupta V."/>
            <person name="Kumar D."/>
            <person name="Ravi V."/>
            <person name="Vij S."/>
            <person name="Kapur A."/>
            <person name="Khurana P."/>
            <person name="Khurana P."/>
            <person name="Khurana J.P."/>
            <person name="Tyagi A.K."/>
            <person name="Gaikwad K."/>
            <person name="Singh A."/>
            <person name="Dalal V."/>
            <person name="Srivastava S."/>
            <person name="Dixit A."/>
            <person name="Pal A.K."/>
            <person name="Ghazi I.A."/>
            <person name="Yadav M."/>
            <person name="Pandit A."/>
            <person name="Bhargava A."/>
            <person name="Sureshbabu K."/>
            <person name="Batra K."/>
            <person name="Sharma T.R."/>
            <person name="Mohapatra T."/>
            <person name="Singh N.K."/>
            <person name="Messing J."/>
            <person name="Nelson A.B."/>
            <person name="Fuks G."/>
            <person name="Kavchok S."/>
            <person name="Keizer G."/>
            <person name="Linton E."/>
            <person name="Llaca V."/>
            <person name="Song R."/>
            <person name="Tanyolac B."/>
            <person name="Young S."/>
            <person name="Ho-Il K."/>
            <person name="Hahn J.H."/>
            <person name="Sangsakoo G."/>
            <person name="Vanavichit A."/>
            <person name="de Mattos Luiz.A.T."/>
            <person name="Zimmer P.D."/>
            <person name="Malone G."/>
            <person name="Dellagostin O."/>
            <person name="de Oliveira A.C."/>
            <person name="Bevan M."/>
            <person name="Bancroft I."/>
            <person name="Minx P."/>
            <person name="Cordum H."/>
            <person name="Wilson R."/>
            <person name="Cheng Z."/>
            <person name="Jin W."/>
            <person name="Jiang J."/>
            <person name="Leong S.A."/>
            <person name="Iwama H."/>
            <person name="Gojobori T."/>
            <person name="Itoh T."/>
            <person name="Niimura Y."/>
            <person name="Fujii Y."/>
            <person name="Habara T."/>
            <person name="Sakai H."/>
            <person name="Sato Y."/>
            <person name="Wilson G."/>
            <person name="Kumar K."/>
            <person name="McCouch S."/>
            <person name="Juretic N."/>
            <person name="Hoen D."/>
            <person name="Wright S."/>
            <person name="Bruskiewich R."/>
            <person name="Bureau T."/>
            <person name="Miyao A."/>
            <person name="Hirochika H."/>
            <person name="Nishikawa T."/>
            <person name="Kadowaki K."/>
            <person name="Sugiura M."/>
            <person name="Burr B."/>
            <person name="Sasaki T."/>
        </authorList>
    </citation>
    <scope>NUCLEOTIDE SEQUENCE [LARGE SCALE GENOMIC DNA]</scope>
    <source>
        <strain evidence="2">cv. Nipponbare</strain>
    </source>
</reference>
<proteinExistence type="predicted"/>
<organism evidence="1 2">
    <name type="scientific">Oryza sativa subsp. japonica</name>
    <name type="common">Rice</name>
    <dbReference type="NCBI Taxonomy" id="39947"/>
    <lineage>
        <taxon>Eukaryota</taxon>
        <taxon>Viridiplantae</taxon>
        <taxon>Streptophyta</taxon>
        <taxon>Embryophyta</taxon>
        <taxon>Tracheophyta</taxon>
        <taxon>Spermatophyta</taxon>
        <taxon>Magnoliopsida</taxon>
        <taxon>Liliopsida</taxon>
        <taxon>Poales</taxon>
        <taxon>Poaceae</taxon>
        <taxon>BOP clade</taxon>
        <taxon>Oryzoideae</taxon>
        <taxon>Oryzeae</taxon>
        <taxon>Oryzinae</taxon>
        <taxon>Oryza</taxon>
        <taxon>Oryza sativa</taxon>
    </lineage>
</organism>
<sequence length="97" mass="11158">NYLHPSTLPVLENLTLQFFYPVHMYLYSKLETSAYSRMERSSAISEHLKIVVVKCGVVDERVIKILKFLSTFNIGKLTSNIIRSFCISEICLPLDCK</sequence>
<name>C7J8X6_ORYSJ</name>
<accession>C7J8X6</accession>
<feature type="non-terminal residue" evidence="1">
    <location>
        <position position="1"/>
    </location>
</feature>
<gene>
    <name evidence="1" type="ordered locus">Os11g0209400</name>
</gene>
<evidence type="ECO:0000313" key="1">
    <source>
        <dbReference type="EMBL" id="BAH95153.1"/>
    </source>
</evidence>